<feature type="repeat" description="ANK" evidence="8">
    <location>
        <begin position="1192"/>
        <end position="1224"/>
    </location>
</feature>
<evidence type="ECO:0000256" key="1">
    <source>
        <dbReference type="ARBA" id="ARBA00004123"/>
    </source>
</evidence>
<feature type="compositionally biased region" description="Basic and acidic residues" evidence="9">
    <location>
        <begin position="98"/>
        <end position="109"/>
    </location>
</feature>
<dbReference type="RefSeq" id="XP_028816698.1">
    <property type="nucleotide sequence ID" value="XM_028960865.1"/>
</dbReference>
<dbReference type="PANTHER" id="PTHR24117:SF6">
    <property type="entry name" value="BCL-6 COREPRESSOR-LIKE PROTEIN 1"/>
    <property type="match status" value="1"/>
</dbReference>
<evidence type="ECO:0000256" key="6">
    <source>
        <dbReference type="ARBA" id="ARBA00023242"/>
    </source>
</evidence>
<dbReference type="RefSeq" id="XP_028816697.1">
    <property type="nucleotide sequence ID" value="XM_028960864.1"/>
</dbReference>
<evidence type="ECO:0000256" key="5">
    <source>
        <dbReference type="ARBA" id="ARBA00022843"/>
    </source>
</evidence>
<dbReference type="Pfam" id="PF16553">
    <property type="entry name" value="PUFD"/>
    <property type="match status" value="1"/>
</dbReference>
<evidence type="ECO:0000256" key="4">
    <source>
        <dbReference type="ARBA" id="ARBA00022737"/>
    </source>
</evidence>
<feature type="region of interest" description="Disordered" evidence="9">
    <location>
        <begin position="1460"/>
        <end position="1484"/>
    </location>
</feature>
<feature type="compositionally biased region" description="Basic and acidic residues" evidence="9">
    <location>
        <begin position="1474"/>
        <end position="1484"/>
    </location>
</feature>
<evidence type="ECO:0000256" key="9">
    <source>
        <dbReference type="SAM" id="MobiDB-lite"/>
    </source>
</evidence>
<feature type="compositionally biased region" description="Acidic residues" evidence="9">
    <location>
        <begin position="1416"/>
        <end position="1435"/>
    </location>
</feature>
<sequence length="1484" mass="159814">MQVDPSPMNVGDGGTVSRESGAPNRVSGAMVGNPPQTLPPQLRGDVPHSQQGKLRIAPDCKMPDICSEAGHSNHCPEVPPSTQAGNGDPSSPPLNATQHERAGGLKPKSEGGPGFHGHQWTCGKKVAPEAALNSCQGGGVAPNKKPHAAAPSVISLPPGLQCSALFKPGQPVAFLPSTNFPSPLCKITLPPGLGQIATLREAVGSQFQKVPETEASLLRSYPYHFSVGRGPASEKRLPASKLRGGSGCGGKSSKLAPEVKTPAASVAPPSVTLPVQPQAPGSAPPTHFAPSPSAAVLANVTPQSRASAERASPYRAADTAQYLKLKTPPRPSEEYPDAPPNEARDAPLDLSSKSKRQSCGTKELQNNVATESHQRKRAQSAGFAVSPSFPLSPDAQRHAAALKPHSAKHSNHQTPEAAASRAKASPQLPAAGPPGTYVGVASPILASTLRSRDGKGAAFLDDLQALAKQETISIIDQGEQLSARAKKPPHPVKGTQHGKSSKLPNSACSAPSGPANSHGHRKSLVGKAGVQFSPKPSWLATSAPRDVPQGTPKVKRTAGGGDGGVFRSPRPTSPTRTEEETWGGSNKSPLSNLESIVKQKAMETSALTGEARSRLATPGPRRPENPGLISGFQQTAATGFLPFRPADKREPKPERLAFQGDPSPSGKRQEKQYLRDGEERPYFQKIPPPTPLGSGGSLGEGAEGSLPKQLCGDSEKEAPPSQRKLEGFGLSVVQGKSAIEKTQEEGKTNGTKDDPASKGKGAASKQKNPGLKKTSKGKTTSEDQKKTAVLKQPVGKQENTPKKKKSPSLAQENSRSKEAFSAPQEQAEKTCKGKSGGRDVTEPLSPSHANAAGGDTCTAKSPQRLADKLGSVVSPALPGADSPKSPSPRPRRGHKRPEEALRNEWSLTTPPSPPLPPHPNPLSAARPPPSQTHSEPLRRRRGRPRVNPLPEDTEVGRGRLAQHSDVETHVSKKRRRCRNRKYQNGEYIVEKDKAVCLDKEERNTRQSTRVITDGRSGVYPRLNTSPGDRSPSPDLSPRRPLLTRSGSARRLDSQMLPEPKEKPAGKRKFKSKHLISDAEEQKKLKTKRGSLGKHPTSAIIDEESPEVKKPAVPFACPKSVPSSPPDRKGSVGKGGAPDLTPGRPVPPEVRRLIVNKNAGETLLQRAARLGYQEVVLYCLEKDVREVNRRDNAGYTALHEACARGWTHIIQMLLEHGADVNCSAQDGTRPIHDAVAADNLPAVWMLLNHGADPTLATYSGQTAVKLAQSASMKTFLKEYFTDLEGRADQDPGLQWEFYSSAVFETDQEPCWDFLLSVPEEEDGEERKEQDQERDMDSDCLLFEFSDEPLLPCYHIQVEVTQGFCNWFLMPDVLKRMKMSARIFRARYPHMEVASVSRAELKRQVSISQTCSAPSDLQTDEEEEEEQEQEEETDEGDATLVELVRCVPELQRLLGSSLHLLRLEEEEEEEDEEGVERDRKKSKSER</sequence>
<dbReference type="GeneID" id="114768514"/>
<keyword evidence="3" id="KW-0597">Phosphoprotein</keyword>
<name>A0AAY4BY21_9TELE</name>
<dbReference type="GO" id="GO:0005634">
    <property type="term" value="C:nucleus"/>
    <property type="evidence" value="ECO:0007669"/>
    <property type="project" value="UniProtKB-SubCell"/>
</dbReference>
<feature type="compositionally biased region" description="Basic and acidic residues" evidence="9">
    <location>
        <begin position="738"/>
        <end position="757"/>
    </location>
</feature>
<reference evidence="11" key="3">
    <citation type="submission" date="2025-09" db="UniProtKB">
        <authorList>
            <consortium name="Ensembl"/>
        </authorList>
    </citation>
    <scope>IDENTIFICATION</scope>
</reference>
<dbReference type="InterPro" id="IPR036770">
    <property type="entry name" value="Ankyrin_rpt-contain_sf"/>
</dbReference>
<keyword evidence="8" id="KW-0040">ANK repeat</keyword>
<protein>
    <recommendedName>
        <fullName evidence="10">BCL-6 corepressor PCGF1 binding domain-containing protein</fullName>
    </recommendedName>
</protein>
<comment type="subcellular location">
    <subcellularLocation>
        <location evidence="1">Nucleus</location>
    </subcellularLocation>
</comment>
<feature type="compositionally biased region" description="Pro residues" evidence="9">
    <location>
        <begin position="910"/>
        <end position="930"/>
    </location>
</feature>
<dbReference type="PROSITE" id="PS50088">
    <property type="entry name" value="ANK_REPEAT"/>
    <property type="match status" value="2"/>
</dbReference>
<feature type="compositionally biased region" description="Polar residues" evidence="9">
    <location>
        <begin position="583"/>
        <end position="594"/>
    </location>
</feature>
<feature type="domain" description="BCL-6 corepressor PCGF1 binding" evidence="10">
    <location>
        <begin position="1336"/>
        <end position="1460"/>
    </location>
</feature>
<feature type="region of interest" description="Disordered" evidence="9">
    <location>
        <begin position="229"/>
        <end position="434"/>
    </location>
</feature>
<dbReference type="RefSeq" id="XP_028816695.1">
    <property type="nucleotide sequence ID" value="XM_028960862.1"/>
</dbReference>
<feature type="compositionally biased region" description="Basic and acidic residues" evidence="9">
    <location>
        <begin position="1074"/>
        <end position="1083"/>
    </location>
</feature>
<feature type="compositionally biased region" description="Basic and acidic residues" evidence="9">
    <location>
        <begin position="713"/>
        <end position="726"/>
    </location>
</feature>
<evidence type="ECO:0000256" key="3">
    <source>
        <dbReference type="ARBA" id="ARBA00022553"/>
    </source>
</evidence>
<feature type="compositionally biased region" description="Basic and acidic residues" evidence="9">
    <location>
        <begin position="645"/>
        <end position="655"/>
    </location>
</feature>
<accession>A0AAY4BY21</accession>
<dbReference type="InterPro" id="IPR047144">
    <property type="entry name" value="BCOR-like"/>
</dbReference>
<keyword evidence="4" id="KW-0677">Repeat</keyword>
<proteinExistence type="inferred from homology"/>
<feature type="region of interest" description="Disordered" evidence="9">
    <location>
        <begin position="478"/>
        <end position="985"/>
    </location>
</feature>
<dbReference type="PANTHER" id="PTHR24117">
    <property type="entry name" value="AGAP007537-PB"/>
    <property type="match status" value="1"/>
</dbReference>
<feature type="compositionally biased region" description="Polar residues" evidence="9">
    <location>
        <begin position="1405"/>
        <end position="1415"/>
    </location>
</feature>
<feature type="region of interest" description="Disordered" evidence="9">
    <location>
        <begin position="998"/>
        <end position="1147"/>
    </location>
</feature>
<dbReference type="InterPro" id="IPR032365">
    <property type="entry name" value="PUFD"/>
</dbReference>
<feature type="compositionally biased region" description="Acidic residues" evidence="9">
    <location>
        <begin position="1462"/>
        <end position="1473"/>
    </location>
</feature>
<feature type="compositionally biased region" description="Basic and acidic residues" evidence="9">
    <location>
        <begin position="667"/>
        <end position="682"/>
    </location>
</feature>
<dbReference type="Ensembl" id="ENSDCDT00010031936.1">
    <property type="protein sequence ID" value="ENSDCDP00010025815.1"/>
    <property type="gene ID" value="ENSDCDG00010016362.1"/>
</dbReference>
<dbReference type="Gene3D" id="3.10.260.40">
    <property type="entry name" value="BCL-6 corepressor, PCGF1 binding domain"/>
    <property type="match status" value="1"/>
</dbReference>
<dbReference type="Pfam" id="PF12796">
    <property type="entry name" value="Ank_2"/>
    <property type="match status" value="1"/>
</dbReference>
<dbReference type="GO" id="GO:0003714">
    <property type="term" value="F:transcription corepressor activity"/>
    <property type="evidence" value="ECO:0007669"/>
    <property type="project" value="TreeGrafter"/>
</dbReference>
<reference evidence="11" key="2">
    <citation type="submission" date="2025-08" db="UniProtKB">
        <authorList>
            <consortium name="Ensembl"/>
        </authorList>
    </citation>
    <scope>IDENTIFICATION</scope>
</reference>
<feature type="repeat" description="ANK" evidence="8">
    <location>
        <begin position="1225"/>
        <end position="1257"/>
    </location>
</feature>
<comment type="similarity">
    <text evidence="7">Belongs to the BCOR family.</text>
</comment>
<evidence type="ECO:0000313" key="11">
    <source>
        <dbReference type="Ensembl" id="ENSDCDP00010025815.1"/>
    </source>
</evidence>
<feature type="compositionally biased region" description="Polar residues" evidence="9">
    <location>
        <begin position="80"/>
        <end position="97"/>
    </location>
</feature>
<evidence type="ECO:0000256" key="8">
    <source>
        <dbReference type="PROSITE-ProRule" id="PRU00023"/>
    </source>
</evidence>
<dbReference type="FunFam" id="1.25.40.20:FF:000032">
    <property type="entry name" value="BCL-6 corepressor isoform X1"/>
    <property type="match status" value="1"/>
</dbReference>
<keyword evidence="2" id="KW-1017">Isopeptide bond</keyword>
<dbReference type="Proteomes" id="UP000694580">
    <property type="component" value="Chromosome 18"/>
</dbReference>
<evidence type="ECO:0000313" key="12">
    <source>
        <dbReference type="Proteomes" id="UP000694580"/>
    </source>
</evidence>
<dbReference type="RefSeq" id="XP_028816694.1">
    <property type="nucleotide sequence ID" value="XM_028960861.1"/>
</dbReference>
<feature type="compositionally biased region" description="Basic and acidic residues" evidence="9">
    <location>
        <begin position="954"/>
        <end position="970"/>
    </location>
</feature>
<dbReference type="InterPro" id="IPR038227">
    <property type="entry name" value="PUFD_som_sf"/>
</dbReference>
<dbReference type="PRINTS" id="PR01415">
    <property type="entry name" value="ANKYRIN"/>
</dbReference>
<dbReference type="SMART" id="SM00248">
    <property type="entry name" value="ANK"/>
    <property type="match status" value="3"/>
</dbReference>
<dbReference type="InterPro" id="IPR002110">
    <property type="entry name" value="Ankyrin_rpt"/>
</dbReference>
<feature type="compositionally biased region" description="Basic and acidic residues" evidence="9">
    <location>
        <begin position="826"/>
        <end position="841"/>
    </location>
</feature>
<reference evidence="11 12" key="1">
    <citation type="submission" date="2020-06" db="EMBL/GenBank/DDBJ databases">
        <authorList>
            <consortium name="Wellcome Sanger Institute Data Sharing"/>
        </authorList>
    </citation>
    <scope>NUCLEOTIDE SEQUENCE [LARGE SCALE GENOMIC DNA]</scope>
</reference>
<dbReference type="GO" id="GO:0000122">
    <property type="term" value="P:negative regulation of transcription by RNA polymerase II"/>
    <property type="evidence" value="ECO:0007669"/>
    <property type="project" value="TreeGrafter"/>
</dbReference>
<dbReference type="GeneTree" id="ENSGT00940000153737"/>
<feature type="compositionally biased region" description="Gly residues" evidence="9">
    <location>
        <begin position="693"/>
        <end position="702"/>
    </location>
</feature>
<feature type="compositionally biased region" description="Basic residues" evidence="9">
    <location>
        <begin position="971"/>
        <end position="981"/>
    </location>
</feature>
<keyword evidence="12" id="KW-1185">Reference proteome</keyword>
<feature type="region of interest" description="Disordered" evidence="9">
    <location>
        <begin position="1405"/>
        <end position="1438"/>
    </location>
</feature>
<feature type="compositionally biased region" description="Low complexity" evidence="9">
    <location>
        <begin position="1025"/>
        <end position="1046"/>
    </location>
</feature>
<evidence type="ECO:0000256" key="2">
    <source>
        <dbReference type="ARBA" id="ARBA00022499"/>
    </source>
</evidence>
<evidence type="ECO:0000259" key="10">
    <source>
        <dbReference type="Pfam" id="PF16553"/>
    </source>
</evidence>
<feature type="compositionally biased region" description="Polar residues" evidence="9">
    <location>
        <begin position="357"/>
        <end position="371"/>
    </location>
</feature>
<dbReference type="SUPFAM" id="SSF48403">
    <property type="entry name" value="Ankyrin repeat"/>
    <property type="match status" value="1"/>
</dbReference>
<gene>
    <name evidence="11" type="primary">BCORL1</name>
</gene>
<keyword evidence="6" id="KW-0539">Nucleus</keyword>
<dbReference type="RefSeq" id="XP_028816696.1">
    <property type="nucleotide sequence ID" value="XM_028960863.1"/>
</dbReference>
<evidence type="ECO:0000256" key="7">
    <source>
        <dbReference type="ARBA" id="ARBA00034703"/>
    </source>
</evidence>
<organism evidence="11 12">
    <name type="scientific">Denticeps clupeoides</name>
    <name type="common">denticle herring</name>
    <dbReference type="NCBI Taxonomy" id="299321"/>
    <lineage>
        <taxon>Eukaryota</taxon>
        <taxon>Metazoa</taxon>
        <taxon>Chordata</taxon>
        <taxon>Craniata</taxon>
        <taxon>Vertebrata</taxon>
        <taxon>Euteleostomi</taxon>
        <taxon>Actinopterygii</taxon>
        <taxon>Neopterygii</taxon>
        <taxon>Teleostei</taxon>
        <taxon>Clupei</taxon>
        <taxon>Clupeiformes</taxon>
        <taxon>Denticipitoidei</taxon>
        <taxon>Denticipitidae</taxon>
        <taxon>Denticeps</taxon>
    </lineage>
</organism>
<keyword evidence="5" id="KW-0832">Ubl conjugation</keyword>
<feature type="region of interest" description="Disordered" evidence="9">
    <location>
        <begin position="1"/>
        <end position="118"/>
    </location>
</feature>
<dbReference type="Gene3D" id="1.25.40.20">
    <property type="entry name" value="Ankyrin repeat-containing domain"/>
    <property type="match status" value="1"/>
</dbReference>
<dbReference type="PROSITE" id="PS50297">
    <property type="entry name" value="ANK_REP_REGION"/>
    <property type="match status" value="2"/>
</dbReference>